<protein>
    <recommendedName>
        <fullName evidence="3">Antibiotic biosynthesis monooxygenase</fullName>
    </recommendedName>
</protein>
<evidence type="ECO:0000313" key="1">
    <source>
        <dbReference type="EMBL" id="TQM65963.1"/>
    </source>
</evidence>
<proteinExistence type="predicted"/>
<gene>
    <name evidence="1" type="ORF">FB466_0783</name>
</gene>
<evidence type="ECO:0008006" key="3">
    <source>
        <dbReference type="Google" id="ProtNLM"/>
    </source>
</evidence>
<reference evidence="1 2" key="1">
    <citation type="submission" date="2019-06" db="EMBL/GenBank/DDBJ databases">
        <title>Sequencing the genomes of 1000 actinobacteria strains.</title>
        <authorList>
            <person name="Klenk H.-P."/>
        </authorList>
    </citation>
    <scope>NUCLEOTIDE SEQUENCE [LARGE SCALE GENOMIC DNA]</scope>
    <source>
        <strain evidence="1 2">DSM 18031</strain>
    </source>
</reference>
<dbReference type="AlphaFoldDB" id="A0A543I5T5"/>
<dbReference type="OrthoDB" id="255603at2"/>
<dbReference type="EMBL" id="VFPN01000001">
    <property type="protein sequence ID" value="TQM65963.1"/>
    <property type="molecule type" value="Genomic_DNA"/>
</dbReference>
<accession>A0A543I5T5</accession>
<sequence length="97" mass="10741">MSSTIEYARFEASDETALVASRDSLVSVLRKKYGPDFISAFLGRFEDGSFLEMIVWASPEAAQRAAREMPSLPEASGFFSAISDVREMHHITQLHAA</sequence>
<dbReference type="RefSeq" id="WP_141915970.1">
    <property type="nucleotide sequence ID" value="NZ_BAAAYS010000026.1"/>
</dbReference>
<keyword evidence="2" id="KW-1185">Reference proteome</keyword>
<comment type="caution">
    <text evidence="1">The sequence shown here is derived from an EMBL/GenBank/DDBJ whole genome shotgun (WGS) entry which is preliminary data.</text>
</comment>
<evidence type="ECO:0000313" key="2">
    <source>
        <dbReference type="Proteomes" id="UP000318331"/>
    </source>
</evidence>
<organism evidence="1 2">
    <name type="scientific">Klugiella xanthotipulae</name>
    <dbReference type="NCBI Taxonomy" id="244735"/>
    <lineage>
        <taxon>Bacteria</taxon>
        <taxon>Bacillati</taxon>
        <taxon>Actinomycetota</taxon>
        <taxon>Actinomycetes</taxon>
        <taxon>Micrococcales</taxon>
        <taxon>Microbacteriaceae</taxon>
        <taxon>Klugiella</taxon>
    </lineage>
</organism>
<name>A0A543I5T5_9MICO</name>
<dbReference type="Proteomes" id="UP000318331">
    <property type="component" value="Unassembled WGS sequence"/>
</dbReference>